<feature type="chain" id="PRO_5012747244" description="Lipase" evidence="9">
    <location>
        <begin position="19"/>
        <end position="403"/>
    </location>
</feature>
<evidence type="ECO:0000256" key="6">
    <source>
        <dbReference type="ARBA" id="ARBA00023180"/>
    </source>
</evidence>
<evidence type="ECO:0000256" key="2">
    <source>
        <dbReference type="ARBA" id="ARBA00022729"/>
    </source>
</evidence>
<keyword evidence="5" id="KW-0443">Lipid metabolism</keyword>
<dbReference type="GO" id="GO:0016042">
    <property type="term" value="P:lipid catabolic process"/>
    <property type="evidence" value="ECO:0007669"/>
    <property type="project" value="UniProtKB-KW"/>
</dbReference>
<keyword evidence="6" id="KW-0325">Glycoprotein</keyword>
<evidence type="ECO:0000256" key="8">
    <source>
        <dbReference type="PIRSR" id="PIRSR000862-1"/>
    </source>
</evidence>
<feature type="domain" description="Partial AB-hydrolase lipase" evidence="10">
    <location>
        <begin position="35"/>
        <end position="94"/>
    </location>
</feature>
<dbReference type="InterPro" id="IPR025483">
    <property type="entry name" value="Lipase_euk"/>
</dbReference>
<accession>A0A1L8EBT1</accession>
<evidence type="ECO:0000256" key="1">
    <source>
        <dbReference type="ARBA" id="ARBA00010701"/>
    </source>
</evidence>
<comment type="similarity">
    <text evidence="1 7">Belongs to the AB hydrolase superfamily. Lipase family.</text>
</comment>
<proteinExistence type="inferred from homology"/>
<sequence>MHLLTFIIIGLSLANVYGDSEEPECKFKELIKTDERARRHGYPAESHTVTTPDGYILNLFRIPHSRNSKDKYTYRPAILLQHGLFSNSDCWLTGGPDNALGYLLADVGFDVWLGNARGNIYSRNHSIISLKNPKFWNFDWHEIGTIDVPTMIDYILSVTGESKIHYVGHSQGTTVYFVMMSEHKEYNKKIKSAHMLAPCAFFEYPKSAVFDILRPLVGKPGGMWNQVFSDMEFLPQNRLINRIADNACGLEPSLKFLCKNLWLLFAGDGYKNTNLTALQELIETHPAGSSSNQGIHYIQLSDHNSGRFCQMDYGEKGNQKLYGQPTPPEYKLENIIAPTYLYSSNNDALCTPKDVNTLVEKASNLAGHYLVPDLTFNHLDFVLAKHMKEMVNDQVMKNIFKHE</sequence>
<evidence type="ECO:0000256" key="5">
    <source>
        <dbReference type="ARBA" id="ARBA00023098"/>
    </source>
</evidence>
<evidence type="ECO:0000259" key="10">
    <source>
        <dbReference type="Pfam" id="PF04083"/>
    </source>
</evidence>
<dbReference type="InterPro" id="IPR006693">
    <property type="entry name" value="AB_hydrolase_lipase"/>
</dbReference>
<dbReference type="PIRSF" id="PIRSF000862">
    <property type="entry name" value="Steryl_ester_lip"/>
    <property type="match status" value="1"/>
</dbReference>
<protein>
    <recommendedName>
        <fullName evidence="7">Lipase</fullName>
    </recommendedName>
</protein>
<feature type="signal peptide" evidence="9">
    <location>
        <begin position="1"/>
        <end position="18"/>
    </location>
</feature>
<feature type="active site" description="Nucleophile" evidence="8">
    <location>
        <position position="170"/>
    </location>
</feature>
<evidence type="ECO:0000256" key="4">
    <source>
        <dbReference type="ARBA" id="ARBA00022963"/>
    </source>
</evidence>
<evidence type="ECO:0000313" key="11">
    <source>
        <dbReference type="EMBL" id="JAV16082.1"/>
    </source>
</evidence>
<dbReference type="Gene3D" id="3.40.50.1820">
    <property type="entry name" value="alpha/beta hydrolase"/>
    <property type="match status" value="1"/>
</dbReference>
<keyword evidence="3 7" id="KW-0378">Hydrolase</keyword>
<organism evidence="11">
    <name type="scientific">Haematobia irritans</name>
    <name type="common">Horn fly</name>
    <name type="synonym">Conops irritans</name>
    <dbReference type="NCBI Taxonomy" id="7368"/>
    <lineage>
        <taxon>Eukaryota</taxon>
        <taxon>Metazoa</taxon>
        <taxon>Ecdysozoa</taxon>
        <taxon>Arthropoda</taxon>
        <taxon>Hexapoda</taxon>
        <taxon>Insecta</taxon>
        <taxon>Pterygota</taxon>
        <taxon>Neoptera</taxon>
        <taxon>Endopterygota</taxon>
        <taxon>Diptera</taxon>
        <taxon>Brachycera</taxon>
        <taxon>Muscomorpha</taxon>
        <taxon>Muscoidea</taxon>
        <taxon>Muscidae</taxon>
        <taxon>Haematobia</taxon>
    </lineage>
</organism>
<dbReference type="GO" id="GO:0016788">
    <property type="term" value="F:hydrolase activity, acting on ester bonds"/>
    <property type="evidence" value="ECO:0007669"/>
    <property type="project" value="InterPro"/>
</dbReference>
<evidence type="ECO:0000256" key="9">
    <source>
        <dbReference type="SAM" id="SignalP"/>
    </source>
</evidence>
<evidence type="ECO:0000256" key="7">
    <source>
        <dbReference type="PIRNR" id="PIRNR000862"/>
    </source>
</evidence>
<keyword evidence="2 9" id="KW-0732">Signal</keyword>
<dbReference type="InterPro" id="IPR029058">
    <property type="entry name" value="AB_hydrolase_fold"/>
</dbReference>
<dbReference type="Pfam" id="PF04083">
    <property type="entry name" value="Abhydro_lipase"/>
    <property type="match status" value="1"/>
</dbReference>
<evidence type="ECO:0000256" key="3">
    <source>
        <dbReference type="ARBA" id="ARBA00022801"/>
    </source>
</evidence>
<reference evidence="11" key="1">
    <citation type="submission" date="2017-01" db="EMBL/GenBank/DDBJ databases">
        <title>An insight into the sialome and mialome of the horn fly, Haematobia irritans.</title>
        <authorList>
            <person name="Breijo M."/>
            <person name="Boiani M."/>
            <person name="Ures X."/>
            <person name="Rocha S."/>
            <person name="Sequeira M."/>
            <person name="Ribeiro J.M."/>
        </authorList>
    </citation>
    <scope>NUCLEOTIDE SEQUENCE</scope>
</reference>
<dbReference type="PANTHER" id="PTHR11005">
    <property type="entry name" value="LYSOSOMAL ACID LIPASE-RELATED"/>
    <property type="match status" value="1"/>
</dbReference>
<dbReference type="FunFam" id="3.40.50.1820:FF:000021">
    <property type="entry name" value="Lipase"/>
    <property type="match status" value="1"/>
</dbReference>
<dbReference type="EMBL" id="GFDG01002717">
    <property type="protein sequence ID" value="JAV16082.1"/>
    <property type="molecule type" value="Transcribed_RNA"/>
</dbReference>
<dbReference type="SUPFAM" id="SSF53474">
    <property type="entry name" value="alpha/beta-Hydrolases"/>
    <property type="match status" value="1"/>
</dbReference>
<feature type="active site" description="Charge relay system" evidence="8">
    <location>
        <position position="347"/>
    </location>
</feature>
<name>A0A1L8EBT1_HAEIR</name>
<keyword evidence="4 7" id="KW-0442">Lipid degradation</keyword>
<feature type="active site" description="Charge relay system" evidence="8">
    <location>
        <position position="378"/>
    </location>
</feature>
<dbReference type="AlphaFoldDB" id="A0A1L8EBT1"/>